<gene>
    <name evidence="4" type="ORF">Agabi119p4_2794</name>
</gene>
<dbReference type="SUPFAM" id="SSF48371">
    <property type="entry name" value="ARM repeat"/>
    <property type="match status" value="1"/>
</dbReference>
<dbReference type="Pfam" id="PF04499">
    <property type="entry name" value="SAPS"/>
    <property type="match status" value="1"/>
</dbReference>
<evidence type="ECO:0000313" key="5">
    <source>
        <dbReference type="Proteomes" id="UP000629468"/>
    </source>
</evidence>
<proteinExistence type="inferred from homology"/>
<dbReference type="PANTHER" id="PTHR12634">
    <property type="entry name" value="SIT4 YEAST -ASSOCIATING PROTEIN-RELATED"/>
    <property type="match status" value="1"/>
</dbReference>
<dbReference type="EMBL" id="JABXXO010000004">
    <property type="protein sequence ID" value="KAF7778449.1"/>
    <property type="molecule type" value="Genomic_DNA"/>
</dbReference>
<feature type="compositionally biased region" description="Gly residues" evidence="3">
    <location>
        <begin position="965"/>
        <end position="977"/>
    </location>
</feature>
<feature type="compositionally biased region" description="Acidic residues" evidence="3">
    <location>
        <begin position="548"/>
        <end position="561"/>
    </location>
</feature>
<protein>
    <recommendedName>
        <fullName evidence="6">SAPS-domain-containing protein</fullName>
    </recommendedName>
</protein>
<feature type="compositionally biased region" description="Low complexity" evidence="3">
    <location>
        <begin position="672"/>
        <end position="681"/>
    </location>
</feature>
<sequence>MFWRFGFHNASAIESLIDKEASLATILDQDDLLQECKAQNSRLAEYFGRVGVLHRLFAYVTGEIEIEGKDRFKYPYVATEVLCSDIWSISATCVGKADVVLAPFWEFVLDRSPDDMKTRMVMASHFVKINLGFILKWPEKMLAFIQSQPNIVERLLRHIECSSFVDLIVQIISLDEHQRCGEVIEWLSSQNFIPRLVDMLSPQHSSDIHNAVADLMKGIISMATPTPASGLLDPSPASNLFARELASKEMVEKMTSYIVHEFSTPKTTSADPFGDASPSDSIPEIETEALPSLDSSISSVTNSISIIIELIRKNNSDYFEPYLFHTLRNRLIHLQQHLTEEPGNNPEETRDILEQAMKELVNRMGVVNLGPVLGVVGESMEQLKKFLRNPRSLAGDIQTTVGSVTPLTFERFRICELFAELLHCSNMALLNRPSIHDHLYDSKGRLQGGLSALEDLAQVIQLNGSSEFDERGVESTEDEDDVDDGDSGMMMTMSDIDPLPISGMGGGGSSGGSATAPEGYRSQGVGSDDREGETASIGSSDMTGSPESSDDGEDGEEDDDDVGKMVEIAVGDDDEQQQQQQPKAGGGSKGLRIDTTPATISKRQPQLQKWLVESPTNIPTELKSESEGTTPSPQREEGEVPRPANPDVDVQMAALSSSSAEYDENALTPQMSRASRGSNSRRSSRRATLPEPSPDLSQTPGSILKQRLLDLEILSTLLDLFFEFKWNNFLHSAVYDVIHQILTGNVEGGLNRELIISLFKDAKLMRRIVDGSKLNDVESAKPKGVRIGYMGHLTLLAEDVISALDRYPTDLQSSIVAFAPQPEWDEYVKGRYSETKKKDRCALGGPKPNTGAGPGGGNAHMGSGGGGGALGSNVDEEGVEGKGGLMGGEGGLNKSGGGGRMMVDEGEAGGTAMFPGLRLDEPAMDSYRSNQQQQGGGKRMIEIEQGDIEGRRVDVPEDVGPSSSSGGGSSGATGGRGQLRRVGSVGSGGREVRNTADFGPISSGGRQDDSDSDDEEKYGNSRTTHFARYLAQELQSSNHLGESSDSSDDEEGGGWLSQSNFNLGSPPMSARRPPVVGMMTERRPLDASGFDDSFAPTSTGGGEHFLSHDDDVFGPFSDSAAVANNTSSSPSAPLSSSFSDDMDDSSFESFGDFGDFQSADGDTDFGPFESSGGGGATTSTSFDGDFSPDTSTRVASSSASSNMRSTERSRSGGGNTSTGSESKEKEEEEKRSSDGEETLTLTPTSGSWTIAGGSDGFEEIRRVEKGAR</sequence>
<feature type="region of interest" description="Disordered" evidence="3">
    <location>
        <begin position="835"/>
        <end position="918"/>
    </location>
</feature>
<feature type="compositionally biased region" description="Low complexity" evidence="3">
    <location>
        <begin position="1147"/>
        <end position="1158"/>
    </location>
</feature>
<evidence type="ECO:0000256" key="3">
    <source>
        <dbReference type="SAM" id="MobiDB-lite"/>
    </source>
</evidence>
<evidence type="ECO:0000313" key="4">
    <source>
        <dbReference type="EMBL" id="KAF7778449.1"/>
    </source>
</evidence>
<dbReference type="GO" id="GO:0019888">
    <property type="term" value="F:protein phosphatase regulator activity"/>
    <property type="evidence" value="ECO:0007669"/>
    <property type="project" value="TreeGrafter"/>
</dbReference>
<feature type="compositionally biased region" description="Low complexity" evidence="3">
    <location>
        <begin position="1190"/>
        <end position="1204"/>
    </location>
</feature>
<evidence type="ECO:0008006" key="6">
    <source>
        <dbReference type="Google" id="ProtNLM"/>
    </source>
</evidence>
<feature type="compositionally biased region" description="Polar residues" evidence="3">
    <location>
        <begin position="1239"/>
        <end position="1248"/>
    </location>
</feature>
<feature type="compositionally biased region" description="Low complexity" evidence="3">
    <location>
        <begin position="1117"/>
        <end position="1139"/>
    </location>
</feature>
<dbReference type="GO" id="GO:0005634">
    <property type="term" value="C:nucleus"/>
    <property type="evidence" value="ECO:0007669"/>
    <property type="project" value="TreeGrafter"/>
</dbReference>
<feature type="compositionally biased region" description="Gly residues" evidence="3">
    <location>
        <begin position="881"/>
        <end position="900"/>
    </location>
</feature>
<dbReference type="Proteomes" id="UP000629468">
    <property type="component" value="Unassembled WGS sequence"/>
</dbReference>
<dbReference type="GO" id="GO:0005829">
    <property type="term" value="C:cytosol"/>
    <property type="evidence" value="ECO:0007669"/>
    <property type="project" value="TreeGrafter"/>
</dbReference>
<keyword evidence="2" id="KW-0131">Cell cycle</keyword>
<feature type="region of interest" description="Disordered" evidence="3">
    <location>
        <begin position="947"/>
        <end position="1268"/>
    </location>
</feature>
<feature type="compositionally biased region" description="Polar residues" evidence="3">
    <location>
        <begin position="596"/>
        <end position="607"/>
    </location>
</feature>
<organism evidence="4 5">
    <name type="scientific">Agaricus bisporus var. burnettii</name>
    <dbReference type="NCBI Taxonomy" id="192524"/>
    <lineage>
        <taxon>Eukaryota</taxon>
        <taxon>Fungi</taxon>
        <taxon>Dikarya</taxon>
        <taxon>Basidiomycota</taxon>
        <taxon>Agaricomycotina</taxon>
        <taxon>Agaricomycetes</taxon>
        <taxon>Agaricomycetidae</taxon>
        <taxon>Agaricales</taxon>
        <taxon>Agaricineae</taxon>
        <taxon>Agaricaceae</taxon>
        <taxon>Agaricus</taxon>
    </lineage>
</organism>
<feature type="compositionally biased region" description="Gly residues" evidence="3">
    <location>
        <begin position="852"/>
        <end position="870"/>
    </location>
</feature>
<feature type="compositionally biased region" description="Basic and acidic residues" evidence="3">
    <location>
        <begin position="1221"/>
        <end position="1234"/>
    </location>
</feature>
<feature type="compositionally biased region" description="Polar residues" evidence="3">
    <location>
        <begin position="536"/>
        <end position="546"/>
    </location>
</feature>
<evidence type="ECO:0000256" key="2">
    <source>
        <dbReference type="ARBA" id="ARBA00023306"/>
    </source>
</evidence>
<feature type="region of interest" description="Disordered" evidence="3">
    <location>
        <begin position="465"/>
        <end position="646"/>
    </location>
</feature>
<name>A0A8H7KIP4_AGABI</name>
<dbReference type="InterPro" id="IPR016024">
    <property type="entry name" value="ARM-type_fold"/>
</dbReference>
<feature type="region of interest" description="Disordered" evidence="3">
    <location>
        <begin position="658"/>
        <end position="700"/>
    </location>
</feature>
<feature type="compositionally biased region" description="Acidic residues" evidence="3">
    <location>
        <begin position="475"/>
        <end position="486"/>
    </location>
</feature>
<comment type="similarity">
    <text evidence="1">Belongs to the SAPS family.</text>
</comment>
<comment type="caution">
    <text evidence="4">The sequence shown here is derived from an EMBL/GenBank/DDBJ whole genome shotgun (WGS) entry which is preliminary data.</text>
</comment>
<accession>A0A8H7KIP4</accession>
<reference evidence="4 5" key="1">
    <citation type="journal article" name="Sci. Rep.">
        <title>Telomere-to-telomere assembled and centromere annotated genomes of the two main subspecies of the button mushroom Agaricus bisporus reveal especially polymorphic chromosome ends.</title>
        <authorList>
            <person name="Sonnenberg A.S.M."/>
            <person name="Sedaghat-Telgerd N."/>
            <person name="Lavrijssen B."/>
            <person name="Ohm R.A."/>
            <person name="Hendrickx P.M."/>
            <person name="Scholtmeijer K."/>
            <person name="Baars J.J.P."/>
            <person name="van Peer A."/>
        </authorList>
    </citation>
    <scope>NUCLEOTIDE SEQUENCE [LARGE SCALE GENOMIC DNA]</scope>
    <source>
        <strain evidence="4 5">H119_p4</strain>
    </source>
</reference>
<dbReference type="GO" id="GO:0019903">
    <property type="term" value="F:protein phosphatase binding"/>
    <property type="evidence" value="ECO:0007669"/>
    <property type="project" value="InterPro"/>
</dbReference>
<evidence type="ECO:0000256" key="1">
    <source>
        <dbReference type="ARBA" id="ARBA00006180"/>
    </source>
</evidence>
<dbReference type="AlphaFoldDB" id="A0A8H7KIP4"/>
<dbReference type="PANTHER" id="PTHR12634:SF8">
    <property type="entry name" value="FIERY MOUNTAIN, ISOFORM D"/>
    <property type="match status" value="1"/>
</dbReference>
<feature type="compositionally biased region" description="Basic and acidic residues" evidence="3">
    <location>
        <begin position="1258"/>
        <end position="1268"/>
    </location>
</feature>
<dbReference type="InterPro" id="IPR007587">
    <property type="entry name" value="SAPS"/>
</dbReference>